<feature type="region of interest" description="Disordered" evidence="3">
    <location>
        <begin position="199"/>
        <end position="219"/>
    </location>
</feature>
<dbReference type="PANTHER" id="PTHR30055:SF235">
    <property type="entry name" value="TRANSCRIPTIONAL REGULATORY PROTEIN"/>
    <property type="match status" value="1"/>
</dbReference>
<dbReference type="InterPro" id="IPR023772">
    <property type="entry name" value="DNA-bd_HTH_TetR-type_CS"/>
</dbReference>
<dbReference type="InterPro" id="IPR050109">
    <property type="entry name" value="HTH-type_TetR-like_transc_reg"/>
</dbReference>
<keyword evidence="6" id="KW-1185">Reference proteome</keyword>
<dbReference type="GO" id="GO:0003700">
    <property type="term" value="F:DNA-binding transcription factor activity"/>
    <property type="evidence" value="ECO:0007669"/>
    <property type="project" value="TreeGrafter"/>
</dbReference>
<dbReference type="SUPFAM" id="SSF46689">
    <property type="entry name" value="Homeodomain-like"/>
    <property type="match status" value="1"/>
</dbReference>
<evidence type="ECO:0000259" key="4">
    <source>
        <dbReference type="PROSITE" id="PS50977"/>
    </source>
</evidence>
<dbReference type="SUPFAM" id="SSF48498">
    <property type="entry name" value="Tetracyclin repressor-like, C-terminal domain"/>
    <property type="match status" value="1"/>
</dbReference>
<dbReference type="InterPro" id="IPR001647">
    <property type="entry name" value="HTH_TetR"/>
</dbReference>
<sequence>MTEPTTCDRILDAAEALFAEQGFHPASLRQITQAAGVNLAAVHYHFGSKQALLLAVFRRRLDALNQARLARLEEALAKADGARLEDVLDAFVYPALAFSRGSDADGHRFMQLLMRAFADRDEDLHAAISSEYAFVMRRFADAIAQTLPGRDPELLRRQLDFTVGALTYTMAESSLADTRSIASDLVRFAAAGLRGSGQRAASHDSTVQTGARSTLETSS</sequence>
<proteinExistence type="predicted"/>
<feature type="domain" description="HTH tetR-type" evidence="4">
    <location>
        <begin position="4"/>
        <end position="64"/>
    </location>
</feature>
<organism evidence="5 6">
    <name type="scientific">Wenzhouxiangella limi</name>
    <dbReference type="NCBI Taxonomy" id="2707351"/>
    <lineage>
        <taxon>Bacteria</taxon>
        <taxon>Pseudomonadati</taxon>
        <taxon>Pseudomonadota</taxon>
        <taxon>Gammaproteobacteria</taxon>
        <taxon>Chromatiales</taxon>
        <taxon>Wenzhouxiangellaceae</taxon>
        <taxon>Wenzhouxiangella</taxon>
    </lineage>
</organism>
<feature type="compositionally biased region" description="Polar residues" evidence="3">
    <location>
        <begin position="203"/>
        <end position="219"/>
    </location>
</feature>
<comment type="caution">
    <text evidence="5">The sequence shown here is derived from an EMBL/GenBank/DDBJ whole genome shotgun (WGS) entry which is preliminary data.</text>
</comment>
<dbReference type="GO" id="GO:0000976">
    <property type="term" value="F:transcription cis-regulatory region binding"/>
    <property type="evidence" value="ECO:0007669"/>
    <property type="project" value="TreeGrafter"/>
</dbReference>
<dbReference type="Proteomes" id="UP000484885">
    <property type="component" value="Unassembled WGS sequence"/>
</dbReference>
<evidence type="ECO:0000256" key="2">
    <source>
        <dbReference type="PROSITE-ProRule" id="PRU00335"/>
    </source>
</evidence>
<dbReference type="EMBL" id="JAAGSC010000039">
    <property type="protein sequence ID" value="NDY95472.1"/>
    <property type="molecule type" value="Genomic_DNA"/>
</dbReference>
<keyword evidence="1 2" id="KW-0238">DNA-binding</keyword>
<evidence type="ECO:0000256" key="1">
    <source>
        <dbReference type="ARBA" id="ARBA00023125"/>
    </source>
</evidence>
<name>A0A845UYX0_9GAMM</name>
<reference evidence="5 6" key="1">
    <citation type="submission" date="2020-02" db="EMBL/GenBank/DDBJ databases">
        <authorList>
            <person name="Zhang X.-Y."/>
        </authorList>
    </citation>
    <scope>NUCLEOTIDE SEQUENCE [LARGE SCALE GENOMIC DNA]</scope>
    <source>
        <strain evidence="5 6">C33</strain>
    </source>
</reference>
<accession>A0A845UYX0</accession>
<dbReference type="Gene3D" id="1.10.357.10">
    <property type="entry name" value="Tetracycline Repressor, domain 2"/>
    <property type="match status" value="1"/>
</dbReference>
<feature type="DNA-binding region" description="H-T-H motif" evidence="2">
    <location>
        <begin position="27"/>
        <end position="46"/>
    </location>
</feature>
<dbReference type="RefSeq" id="WP_164210854.1">
    <property type="nucleotide sequence ID" value="NZ_JAAGSC010000039.1"/>
</dbReference>
<dbReference type="InterPro" id="IPR036271">
    <property type="entry name" value="Tet_transcr_reg_TetR-rel_C_sf"/>
</dbReference>
<dbReference type="PROSITE" id="PS01081">
    <property type="entry name" value="HTH_TETR_1"/>
    <property type="match status" value="1"/>
</dbReference>
<dbReference type="Pfam" id="PF17939">
    <property type="entry name" value="TetR_C_30"/>
    <property type="match status" value="1"/>
</dbReference>
<dbReference type="PANTHER" id="PTHR30055">
    <property type="entry name" value="HTH-TYPE TRANSCRIPTIONAL REGULATOR RUTR"/>
    <property type="match status" value="1"/>
</dbReference>
<dbReference type="AlphaFoldDB" id="A0A845UYX0"/>
<dbReference type="PRINTS" id="PR00455">
    <property type="entry name" value="HTHTETR"/>
</dbReference>
<dbReference type="Pfam" id="PF00440">
    <property type="entry name" value="TetR_N"/>
    <property type="match status" value="1"/>
</dbReference>
<gene>
    <name evidence="5" type="ORF">G3I74_07015</name>
</gene>
<dbReference type="PROSITE" id="PS50977">
    <property type="entry name" value="HTH_TETR_2"/>
    <property type="match status" value="1"/>
</dbReference>
<dbReference type="InterPro" id="IPR041586">
    <property type="entry name" value="PsrA_TetR_C"/>
</dbReference>
<protein>
    <submittedName>
        <fullName evidence="5">TetR/AcrR family transcriptional regulator</fullName>
    </submittedName>
</protein>
<evidence type="ECO:0000313" key="6">
    <source>
        <dbReference type="Proteomes" id="UP000484885"/>
    </source>
</evidence>
<dbReference type="InterPro" id="IPR009057">
    <property type="entry name" value="Homeodomain-like_sf"/>
</dbReference>
<evidence type="ECO:0000313" key="5">
    <source>
        <dbReference type="EMBL" id="NDY95472.1"/>
    </source>
</evidence>
<evidence type="ECO:0000256" key="3">
    <source>
        <dbReference type="SAM" id="MobiDB-lite"/>
    </source>
</evidence>